<feature type="transmembrane region" description="Helical" evidence="6">
    <location>
        <begin position="828"/>
        <end position="848"/>
    </location>
</feature>
<dbReference type="GO" id="GO:0022857">
    <property type="term" value="F:transmembrane transporter activity"/>
    <property type="evidence" value="ECO:0007669"/>
    <property type="project" value="InterPro"/>
</dbReference>
<feature type="region of interest" description="Disordered" evidence="5">
    <location>
        <begin position="293"/>
        <end position="374"/>
    </location>
</feature>
<organism evidence="7 8">
    <name type="scientific">Seminavis robusta</name>
    <dbReference type="NCBI Taxonomy" id="568900"/>
    <lineage>
        <taxon>Eukaryota</taxon>
        <taxon>Sar</taxon>
        <taxon>Stramenopiles</taxon>
        <taxon>Ochrophyta</taxon>
        <taxon>Bacillariophyta</taxon>
        <taxon>Bacillariophyceae</taxon>
        <taxon>Bacillariophycidae</taxon>
        <taxon>Naviculales</taxon>
        <taxon>Naviculaceae</taxon>
        <taxon>Seminavis</taxon>
    </lineage>
</organism>
<keyword evidence="4 6" id="KW-0472">Membrane</keyword>
<evidence type="ECO:0000313" key="8">
    <source>
        <dbReference type="Proteomes" id="UP001153069"/>
    </source>
</evidence>
<sequence length="1017" mass="108367">MAVCQPIVSAKESGSAASAMENKPVVTPDAAKSVEGSPTPTASDSEWLQGSPVSDPSTANSNDTVDNDEDSSQADSSDGESSYFAKHLPSPKSGRRFSYSSSGSAPARTTPFMPTSTTAAATKNRASDASLSFSDESDDELPLSEPIEPVARLPSQVADMQLQRITRVHSVSSLVSSDGSNSHPKAGVLSPESTLSRDSSNSSVNAEHSTVVASPKDSAGRRQPEAPAYNVMGYYQGHPEMNPYGPIDMQHQMMMAAQIHQQQLNQFNSLKYKSDGTLPFVYSDDETEDTPFMHQLATDGHGGSYNTFPSQGGGSGGGSGTRGNGPPAGGNGGDPYAQLPGGQNSNEIQGANGAPMISREKGNGSSDSDGDDVDEDDDFKVYWQRWIMLFYMSMLNLLSDWTCYSVAPIAILTQQTFGDVDPERLVVIFLGANAISTACEPIILARLGLKKTVLFGSLLLMIGSMIKSGGIPPIIQAELVRGEDEWRLSFGFFLVGLSQPLYQCTPALLSASWFPEHERTMATGVALNANQLGIGCAFVFGTLLVATSDDIPAYFGLLSIISTLAFFGTLFQFDDAPPTPPSSSAKVMKGDITVPNVGSIMQSVRGFRGNAPPMSTAVAPAPSPALNGRTPPLSLVPQASAPSPMEPGPTDQENTRMPLLGDPGALPGDALQGGGPPGGFPMYPEGFMPHPGYQHPYAVPGMPAYPYYQQPYYQNPPYPGVYPPPPYPGYQNPPYPGVYPPPPPHPLLQGPAGYGYNLDEGAEPVVTVSDHHLDILIRDDQVIQSTRACLARPGFLQCLVSFTVSGIVINTLSTFMDYLVTLDGAGREYVGIIGGSFQGIIMISSLVIGKQTDKTRAYYSVIIAMLVFGAFGLAFCGVSLDADRGSDLRYSLLIVAALVGPLQPVSTELGVEVAYPLSENTVLVIQQLFSNLLSALFIPFFKSLKDIGISKSDAEDSAEQPEYTFSFYLLILLHAAATVFFATYNGRYLRYEHELEKLAAKENKKLNGGGGGENKFS</sequence>
<evidence type="ECO:0000256" key="6">
    <source>
        <dbReference type="SAM" id="Phobius"/>
    </source>
</evidence>
<feature type="compositionally biased region" description="Low complexity" evidence="5">
    <location>
        <begin position="73"/>
        <end position="82"/>
    </location>
</feature>
<feature type="transmembrane region" description="Helical" evidence="6">
    <location>
        <begin position="965"/>
        <end position="984"/>
    </location>
</feature>
<feature type="transmembrane region" description="Helical" evidence="6">
    <location>
        <begin position="425"/>
        <end position="445"/>
    </location>
</feature>
<evidence type="ECO:0000313" key="7">
    <source>
        <dbReference type="EMBL" id="CAB9509246.1"/>
    </source>
</evidence>
<feature type="region of interest" description="Disordered" evidence="5">
    <location>
        <begin position="611"/>
        <end position="656"/>
    </location>
</feature>
<gene>
    <name evidence="7" type="ORF">SEMRO_381_G130860.1</name>
</gene>
<evidence type="ECO:0000256" key="2">
    <source>
        <dbReference type="ARBA" id="ARBA00022692"/>
    </source>
</evidence>
<feature type="transmembrane region" description="Helical" evidence="6">
    <location>
        <begin position="553"/>
        <end position="573"/>
    </location>
</feature>
<dbReference type="CDD" id="cd06174">
    <property type="entry name" value="MFS"/>
    <property type="match status" value="1"/>
</dbReference>
<evidence type="ECO:0000256" key="1">
    <source>
        <dbReference type="ARBA" id="ARBA00004141"/>
    </source>
</evidence>
<feature type="transmembrane region" description="Helical" evidence="6">
    <location>
        <begin position="526"/>
        <end position="547"/>
    </location>
</feature>
<feature type="compositionally biased region" description="Low complexity" evidence="5">
    <location>
        <begin position="90"/>
        <end position="107"/>
    </location>
</feature>
<proteinExistence type="predicted"/>
<feature type="compositionally biased region" description="Polar residues" evidence="5">
    <location>
        <begin position="36"/>
        <end position="64"/>
    </location>
</feature>
<dbReference type="SUPFAM" id="SSF103473">
    <property type="entry name" value="MFS general substrate transporter"/>
    <property type="match status" value="1"/>
</dbReference>
<name>A0A9N8HCG7_9STRA</name>
<dbReference type="InterPro" id="IPR011701">
    <property type="entry name" value="MFS"/>
</dbReference>
<comment type="subcellular location">
    <subcellularLocation>
        <location evidence="1">Membrane</location>
        <topology evidence="1">Multi-pass membrane protein</topology>
    </subcellularLocation>
</comment>
<dbReference type="InterPro" id="IPR036259">
    <property type="entry name" value="MFS_trans_sf"/>
</dbReference>
<dbReference type="Pfam" id="PF07690">
    <property type="entry name" value="MFS_1"/>
    <property type="match status" value="1"/>
</dbReference>
<reference evidence="7" key="1">
    <citation type="submission" date="2020-06" db="EMBL/GenBank/DDBJ databases">
        <authorList>
            <consortium name="Plant Systems Biology data submission"/>
        </authorList>
    </citation>
    <scope>NUCLEOTIDE SEQUENCE</scope>
    <source>
        <strain evidence="7">D6</strain>
    </source>
</reference>
<protein>
    <submittedName>
        <fullName evidence="7">Major facilitator superfamily domain-containing protein 7</fullName>
    </submittedName>
</protein>
<feature type="compositionally biased region" description="Gly residues" evidence="5">
    <location>
        <begin position="311"/>
        <end position="333"/>
    </location>
</feature>
<feature type="region of interest" description="Disordered" evidence="5">
    <location>
        <begin position="174"/>
        <end position="223"/>
    </location>
</feature>
<dbReference type="EMBL" id="CAICTM010000380">
    <property type="protein sequence ID" value="CAB9509246.1"/>
    <property type="molecule type" value="Genomic_DNA"/>
</dbReference>
<feature type="transmembrane region" description="Helical" evidence="6">
    <location>
        <begin position="857"/>
        <end position="880"/>
    </location>
</feature>
<feature type="transmembrane region" description="Helical" evidence="6">
    <location>
        <begin position="452"/>
        <end position="470"/>
    </location>
</feature>
<feature type="region of interest" description="Disordered" evidence="5">
    <location>
        <begin position="1"/>
        <end position="152"/>
    </location>
</feature>
<comment type="caution">
    <text evidence="7">The sequence shown here is derived from an EMBL/GenBank/DDBJ whole genome shotgun (WGS) entry which is preliminary data.</text>
</comment>
<accession>A0A9N8HCG7</accession>
<dbReference type="OrthoDB" id="422206at2759"/>
<dbReference type="PANTHER" id="PTHR10924:SF6">
    <property type="entry name" value="SOLUTE CARRIER FAMILY 49 MEMBER A3"/>
    <property type="match status" value="1"/>
</dbReference>
<evidence type="ECO:0000256" key="5">
    <source>
        <dbReference type="SAM" id="MobiDB-lite"/>
    </source>
</evidence>
<evidence type="ECO:0000256" key="3">
    <source>
        <dbReference type="ARBA" id="ARBA00022989"/>
    </source>
</evidence>
<feature type="compositionally biased region" description="Polar residues" evidence="5">
    <location>
        <begin position="112"/>
        <end position="121"/>
    </location>
</feature>
<dbReference type="Proteomes" id="UP001153069">
    <property type="component" value="Unassembled WGS sequence"/>
</dbReference>
<dbReference type="GO" id="GO:0016020">
    <property type="term" value="C:membrane"/>
    <property type="evidence" value="ECO:0007669"/>
    <property type="project" value="UniProtKB-SubCell"/>
</dbReference>
<dbReference type="InterPro" id="IPR049680">
    <property type="entry name" value="FLVCR1-2_SLC49-like"/>
</dbReference>
<keyword evidence="8" id="KW-1185">Reference proteome</keyword>
<evidence type="ECO:0000256" key="4">
    <source>
        <dbReference type="ARBA" id="ARBA00023136"/>
    </source>
</evidence>
<feature type="transmembrane region" description="Helical" evidence="6">
    <location>
        <begin position="490"/>
        <end position="514"/>
    </location>
</feature>
<dbReference type="AlphaFoldDB" id="A0A9N8HCG7"/>
<dbReference type="PANTHER" id="PTHR10924">
    <property type="entry name" value="MAJOR FACILITATOR SUPERFAMILY PROTEIN-RELATED"/>
    <property type="match status" value="1"/>
</dbReference>
<feature type="transmembrane region" description="Helical" evidence="6">
    <location>
        <begin position="923"/>
        <end position="941"/>
    </location>
</feature>
<feature type="transmembrane region" description="Helical" evidence="6">
    <location>
        <begin position="794"/>
        <end position="816"/>
    </location>
</feature>
<feature type="transmembrane region" description="Helical" evidence="6">
    <location>
        <begin position="389"/>
        <end position="413"/>
    </location>
</feature>
<keyword evidence="3 6" id="KW-1133">Transmembrane helix</keyword>
<feature type="compositionally biased region" description="Polar residues" evidence="5">
    <location>
        <begin position="191"/>
        <end position="212"/>
    </location>
</feature>
<keyword evidence="2 6" id="KW-0812">Transmembrane</keyword>
<dbReference type="Gene3D" id="1.20.1250.20">
    <property type="entry name" value="MFS general substrate transporter like domains"/>
    <property type="match status" value="2"/>
</dbReference>